<gene>
    <name evidence="1" type="ORF">MLD38_002971</name>
</gene>
<protein>
    <submittedName>
        <fullName evidence="1">Uncharacterized protein</fullName>
    </submittedName>
</protein>
<dbReference type="EMBL" id="CM042881">
    <property type="protein sequence ID" value="KAI4384877.1"/>
    <property type="molecule type" value="Genomic_DNA"/>
</dbReference>
<sequence length="627" mass="68608">METTERVREEEEEVEVEESKVGAGVGVKWERFLPRMVLRVLLVEADDSTRQIIAALLRKCSYRVAAVPDGLKAWELLKGRPHDVDLILTEVDLPSISGFALLTLIMEHDICKNIPVIMMSSHDAVSTVYNCMLRGAADYLVKPIRKNELKNLWQHVWRRQSSSSSGNGNGQQDETVALRKVEATAENNAASNNSGGFLVCAERDKELVEKGSDAQSSCTKPELGVDPAEVEQKPDLSQPGREKDVKSEGHGRDGIRFNANGVPGHHDTAIGSVKEAINFIETFDNQPVADCRFSYYMKGSDLSSQLDLSLRRSDSGCGQKPGEGGALNHSDASAFSRYVNKSLHPTLSGSVKSVASLQQNEGGGNLHTVHRAVSPVESDVLDLAQPTSNTTPAAPPRQLERFHSSSQQNVFPAPTPVKRIRIDNQCTEYGSAFPKVCFGQSGASPMPSPSTVGRPESFSGVESIKSFSHENNHVDRIRDPADYNGSNSSIRSSHKQEVILEHLEDRALISCGTDRSASSSFCNGTLTQLNSNECVSICGSNGNVNQVLARGHTGENADGFAPQEGIPQISSQREAALAKFRMKRKDRCYEKKVRYESRKKLAEQRPRVKGQFVKQVPTGPAPRDTDQ</sequence>
<evidence type="ECO:0000313" key="2">
    <source>
        <dbReference type="Proteomes" id="UP001057402"/>
    </source>
</evidence>
<comment type="caution">
    <text evidence="1">The sequence shown here is derived from an EMBL/GenBank/DDBJ whole genome shotgun (WGS) entry which is preliminary data.</text>
</comment>
<name>A0ACB9S9M4_9MYRT</name>
<evidence type="ECO:0000313" key="1">
    <source>
        <dbReference type="EMBL" id="KAI4384877.1"/>
    </source>
</evidence>
<reference evidence="2" key="1">
    <citation type="journal article" date="2023" name="Front. Plant Sci.">
        <title>Chromosomal-level genome assembly of Melastoma candidum provides insights into trichome evolution.</title>
        <authorList>
            <person name="Zhong Y."/>
            <person name="Wu W."/>
            <person name="Sun C."/>
            <person name="Zou P."/>
            <person name="Liu Y."/>
            <person name="Dai S."/>
            <person name="Zhou R."/>
        </authorList>
    </citation>
    <scope>NUCLEOTIDE SEQUENCE [LARGE SCALE GENOMIC DNA]</scope>
</reference>
<keyword evidence="2" id="KW-1185">Reference proteome</keyword>
<proteinExistence type="predicted"/>
<organism evidence="1 2">
    <name type="scientific">Melastoma candidum</name>
    <dbReference type="NCBI Taxonomy" id="119954"/>
    <lineage>
        <taxon>Eukaryota</taxon>
        <taxon>Viridiplantae</taxon>
        <taxon>Streptophyta</taxon>
        <taxon>Embryophyta</taxon>
        <taxon>Tracheophyta</taxon>
        <taxon>Spermatophyta</taxon>
        <taxon>Magnoliopsida</taxon>
        <taxon>eudicotyledons</taxon>
        <taxon>Gunneridae</taxon>
        <taxon>Pentapetalae</taxon>
        <taxon>rosids</taxon>
        <taxon>malvids</taxon>
        <taxon>Myrtales</taxon>
        <taxon>Melastomataceae</taxon>
        <taxon>Melastomatoideae</taxon>
        <taxon>Melastomateae</taxon>
        <taxon>Melastoma</taxon>
    </lineage>
</organism>
<accession>A0ACB9S9M4</accession>
<dbReference type="Proteomes" id="UP001057402">
    <property type="component" value="Chromosome 2"/>
</dbReference>